<dbReference type="Pfam" id="PF01661">
    <property type="entry name" value="Macro"/>
    <property type="match status" value="1"/>
</dbReference>
<feature type="domain" description="Macro" evidence="1">
    <location>
        <begin position="1"/>
        <end position="174"/>
    </location>
</feature>
<dbReference type="PANTHER" id="PTHR11106:SF27">
    <property type="entry name" value="MACRO DOMAIN-CONTAINING PROTEIN"/>
    <property type="match status" value="1"/>
</dbReference>
<organism evidence="2">
    <name type="scientific">uncultured Desulfobacteraceae bacterium</name>
    <dbReference type="NCBI Taxonomy" id="218296"/>
    <lineage>
        <taxon>Bacteria</taxon>
        <taxon>Pseudomonadati</taxon>
        <taxon>Thermodesulfobacteriota</taxon>
        <taxon>Desulfobacteria</taxon>
        <taxon>Desulfobacterales</taxon>
        <taxon>Desulfobacteraceae</taxon>
        <taxon>environmental samples</taxon>
    </lineage>
</organism>
<gene>
    <name evidence="2" type="ORF">EPICR_20294</name>
</gene>
<dbReference type="InterPro" id="IPR002589">
    <property type="entry name" value="Macro_dom"/>
</dbReference>
<dbReference type="Gene3D" id="3.40.220.10">
    <property type="entry name" value="Leucine Aminopeptidase, subunit E, domain 1"/>
    <property type="match status" value="1"/>
</dbReference>
<reference evidence="2" key="1">
    <citation type="submission" date="2019-01" db="EMBL/GenBank/DDBJ databases">
        <authorList>
            <consortium name="Genoscope - CEA"/>
            <person name="William W."/>
        </authorList>
    </citation>
    <scope>NUCLEOTIDE SEQUENCE</scope>
    <source>
        <strain evidence="2">CR-1</strain>
    </source>
</reference>
<dbReference type="NCBIfam" id="NF001664">
    <property type="entry name" value="PRK00431.1-6"/>
    <property type="match status" value="1"/>
</dbReference>
<dbReference type="SMART" id="SM00506">
    <property type="entry name" value="A1pp"/>
    <property type="match status" value="1"/>
</dbReference>
<sequence>MEPIQFGKLEARLGDITRMDVDAIVNAANSSLLGGGGVDGAIHRAAGPGLLEECRTLGGCPTGEARITGGHNLKARHVIHTVGPVYSGVPEDARLLALCYKNSLGLALEHGLSGVAFPAVSCGVYGYPLEEACRIATGVTWDFLEKEEGIKRAVFVLFSEENFKIYQNRLEKMARSRP</sequence>
<dbReference type="AlphaFoldDB" id="A0A484HJR5"/>
<proteinExistence type="predicted"/>
<evidence type="ECO:0000259" key="1">
    <source>
        <dbReference type="PROSITE" id="PS51154"/>
    </source>
</evidence>
<dbReference type="EMBL" id="CAACVI010000012">
    <property type="protein sequence ID" value="VEN73824.1"/>
    <property type="molecule type" value="Genomic_DNA"/>
</dbReference>
<name>A0A484HJR5_9BACT</name>
<protein>
    <recommendedName>
        <fullName evidence="1">Macro domain-containing protein</fullName>
    </recommendedName>
</protein>
<evidence type="ECO:0000313" key="2">
    <source>
        <dbReference type="EMBL" id="VEN73824.1"/>
    </source>
</evidence>
<dbReference type="CDD" id="cd02908">
    <property type="entry name" value="Macro_OAADPr_deacetylase"/>
    <property type="match status" value="1"/>
</dbReference>
<dbReference type="PANTHER" id="PTHR11106">
    <property type="entry name" value="GANGLIOSIDE INDUCED DIFFERENTIATION ASSOCIATED PROTEIN 2-RELATED"/>
    <property type="match status" value="1"/>
</dbReference>
<accession>A0A484HJR5</accession>
<dbReference type="PROSITE" id="PS51154">
    <property type="entry name" value="MACRO"/>
    <property type="match status" value="1"/>
</dbReference>
<dbReference type="InterPro" id="IPR043472">
    <property type="entry name" value="Macro_dom-like"/>
</dbReference>
<dbReference type="SUPFAM" id="SSF52949">
    <property type="entry name" value="Macro domain-like"/>
    <property type="match status" value="1"/>
</dbReference>